<dbReference type="OrthoDB" id="9985736at2"/>
<dbReference type="Proteomes" id="UP000244224">
    <property type="component" value="Unassembled WGS sequence"/>
</dbReference>
<evidence type="ECO:0000256" key="1">
    <source>
        <dbReference type="SAM" id="Phobius"/>
    </source>
</evidence>
<reference evidence="2 3" key="1">
    <citation type="submission" date="2018-04" db="EMBL/GenBank/DDBJ databases">
        <title>Genomic Encyclopedia of Archaeal and Bacterial Type Strains, Phase II (KMG-II): from individual species to whole genera.</title>
        <authorList>
            <person name="Goeker M."/>
        </authorList>
    </citation>
    <scope>NUCLEOTIDE SEQUENCE [LARGE SCALE GENOMIC DNA]</scope>
    <source>
        <strain evidence="2 3">DSM 21823</strain>
    </source>
</reference>
<keyword evidence="3" id="KW-1185">Reference proteome</keyword>
<gene>
    <name evidence="2" type="ORF">C8N34_102274</name>
</gene>
<sequence length="182" mass="18893">MADLLQIVIRVTGFLTEFTALFGVICFVLGVIFGIKGLLAAAKRQEMGPGQGSWAGPMMTFMTGVFFIALPGLVDTLSQTIFALSTPPSADSIFAYAPATIGIMDGAEARTLIIGITAIVQFIGLIAIARGLYLLNLSAQSAQGPRTFGPGLTFVIAGALATNFPIFVGVMESLISTSGTVP</sequence>
<dbReference type="AlphaFoldDB" id="A0A2T6B8V9"/>
<proteinExistence type="predicted"/>
<feature type="transmembrane region" description="Helical" evidence="1">
    <location>
        <begin position="54"/>
        <end position="74"/>
    </location>
</feature>
<dbReference type="EMBL" id="QBKP01000002">
    <property type="protein sequence ID" value="PTX52494.1"/>
    <property type="molecule type" value="Genomic_DNA"/>
</dbReference>
<comment type="caution">
    <text evidence="2">The sequence shown here is derived from an EMBL/GenBank/DDBJ whole genome shotgun (WGS) entry which is preliminary data.</text>
</comment>
<feature type="transmembrane region" description="Helical" evidence="1">
    <location>
        <begin position="20"/>
        <end position="42"/>
    </location>
</feature>
<evidence type="ECO:0000313" key="3">
    <source>
        <dbReference type="Proteomes" id="UP000244224"/>
    </source>
</evidence>
<evidence type="ECO:0000313" key="2">
    <source>
        <dbReference type="EMBL" id="PTX52494.1"/>
    </source>
</evidence>
<keyword evidence="1" id="KW-0812">Transmembrane</keyword>
<keyword evidence="1" id="KW-1133">Transmembrane helix</keyword>
<name>A0A2T6B8V9_9RHOB</name>
<accession>A0A2T6B8V9</accession>
<feature type="transmembrane region" description="Helical" evidence="1">
    <location>
        <begin position="147"/>
        <end position="168"/>
    </location>
</feature>
<feature type="transmembrane region" description="Helical" evidence="1">
    <location>
        <begin position="112"/>
        <end position="135"/>
    </location>
</feature>
<keyword evidence="1" id="KW-0472">Membrane</keyword>
<organism evidence="2 3">
    <name type="scientific">Gemmobacter caeni</name>
    <dbReference type="NCBI Taxonomy" id="589035"/>
    <lineage>
        <taxon>Bacteria</taxon>
        <taxon>Pseudomonadati</taxon>
        <taxon>Pseudomonadota</taxon>
        <taxon>Alphaproteobacteria</taxon>
        <taxon>Rhodobacterales</taxon>
        <taxon>Paracoccaceae</taxon>
        <taxon>Gemmobacter</taxon>
    </lineage>
</organism>
<protein>
    <submittedName>
        <fullName evidence="2">Uncharacterized protein</fullName>
    </submittedName>
</protein>
<dbReference type="RefSeq" id="WP_108127913.1">
    <property type="nucleotide sequence ID" value="NZ_QBKP01000002.1"/>
</dbReference>